<dbReference type="SUPFAM" id="SSF48264">
    <property type="entry name" value="Cytochrome P450"/>
    <property type="match status" value="1"/>
</dbReference>
<dbReference type="InterPro" id="IPR036396">
    <property type="entry name" value="Cyt_P450_sf"/>
</dbReference>
<dbReference type="eggNOG" id="KOG0156">
    <property type="taxonomic scope" value="Eukaryota"/>
</dbReference>
<dbReference type="PANTHER" id="PTHR24299:SF59">
    <property type="entry name" value="CYTOCHROME P450 SUPERFAMILY PROTEIN"/>
    <property type="match status" value="1"/>
</dbReference>
<dbReference type="GO" id="GO:0020037">
    <property type="term" value="F:heme binding"/>
    <property type="evidence" value="ECO:0007669"/>
    <property type="project" value="InterPro"/>
</dbReference>
<dbReference type="AlphaFoldDB" id="A0A0J8B148"/>
<name>A0A0J8B148_BETVV</name>
<dbReference type="GO" id="GO:0004497">
    <property type="term" value="F:monooxygenase activity"/>
    <property type="evidence" value="ECO:0007669"/>
    <property type="project" value="InterPro"/>
</dbReference>
<dbReference type="Gene3D" id="1.10.630.10">
    <property type="entry name" value="Cytochrome P450"/>
    <property type="match status" value="1"/>
</dbReference>
<dbReference type="PRINTS" id="PR00463">
    <property type="entry name" value="EP450I"/>
</dbReference>
<dbReference type="OMA" id="GHRANSI"/>
<dbReference type="GO" id="GO:0005506">
    <property type="term" value="F:iron ion binding"/>
    <property type="evidence" value="ECO:0007669"/>
    <property type="project" value="InterPro"/>
</dbReference>
<sequence length="137" mass="15192">MDYLSLMLCLLLAWAAIHLLLSNVRNVDESNPTRLPPGPPTLPIFGNLFSLGAKPHISLTQLAKTYGPIMILQLGQVPTVIISSSIMAKEALQKNDILFANRPIIDASLALDHQQNSVIWLPVSTQWRNLRKICVWG</sequence>
<protein>
    <submittedName>
        <fullName evidence="2">Uncharacterized protein</fullName>
    </submittedName>
</protein>
<reference evidence="2 3" key="1">
    <citation type="journal article" date="2014" name="Nature">
        <title>The genome of the recently domesticated crop plant sugar beet (Beta vulgaris).</title>
        <authorList>
            <person name="Dohm J.C."/>
            <person name="Minoche A.E."/>
            <person name="Holtgrawe D."/>
            <person name="Capella-Gutierrez S."/>
            <person name="Zakrzewski F."/>
            <person name="Tafer H."/>
            <person name="Rupp O."/>
            <person name="Sorensen T.R."/>
            <person name="Stracke R."/>
            <person name="Reinhardt R."/>
            <person name="Goesmann A."/>
            <person name="Kraft T."/>
            <person name="Schulz B."/>
            <person name="Stadler P.F."/>
            <person name="Schmidt T."/>
            <person name="Gabaldon T."/>
            <person name="Lehrach H."/>
            <person name="Weisshaar B."/>
            <person name="Himmelbauer H."/>
        </authorList>
    </citation>
    <scope>NUCLEOTIDE SEQUENCE [LARGE SCALE GENOMIC DNA]</scope>
    <source>
        <tissue evidence="2">Taproot</tissue>
    </source>
</reference>
<organism evidence="2 3">
    <name type="scientific">Beta vulgaris subsp. vulgaris</name>
    <name type="common">Beet</name>
    <dbReference type="NCBI Taxonomy" id="3555"/>
    <lineage>
        <taxon>Eukaryota</taxon>
        <taxon>Viridiplantae</taxon>
        <taxon>Streptophyta</taxon>
        <taxon>Embryophyta</taxon>
        <taxon>Tracheophyta</taxon>
        <taxon>Spermatophyta</taxon>
        <taxon>Magnoliopsida</taxon>
        <taxon>eudicotyledons</taxon>
        <taxon>Gunneridae</taxon>
        <taxon>Pentapetalae</taxon>
        <taxon>Caryophyllales</taxon>
        <taxon>Chenopodiaceae</taxon>
        <taxon>Betoideae</taxon>
        <taxon>Beta</taxon>
    </lineage>
</organism>
<evidence type="ECO:0000256" key="1">
    <source>
        <dbReference type="SAM" id="SignalP"/>
    </source>
</evidence>
<evidence type="ECO:0000313" key="2">
    <source>
        <dbReference type="EMBL" id="KMS94711.1"/>
    </source>
</evidence>
<dbReference type="PANTHER" id="PTHR24299">
    <property type="entry name" value="CYTOCHROME P450 FAMILY 1"/>
    <property type="match status" value="1"/>
</dbReference>
<keyword evidence="1" id="KW-0732">Signal</keyword>
<feature type="non-terminal residue" evidence="2">
    <location>
        <position position="137"/>
    </location>
</feature>
<proteinExistence type="predicted"/>
<dbReference type="InterPro" id="IPR001128">
    <property type="entry name" value="Cyt_P450"/>
</dbReference>
<feature type="signal peptide" evidence="1">
    <location>
        <begin position="1"/>
        <end position="22"/>
    </location>
</feature>
<gene>
    <name evidence="2" type="ORF">BVRB_016030</name>
</gene>
<dbReference type="Pfam" id="PF00067">
    <property type="entry name" value="p450"/>
    <property type="match status" value="1"/>
</dbReference>
<dbReference type="OrthoDB" id="2789670at2759"/>
<dbReference type="InterPro" id="IPR002401">
    <property type="entry name" value="Cyt_P450_E_grp-I"/>
</dbReference>
<dbReference type="Proteomes" id="UP000035740">
    <property type="component" value="Unassembled WGS sequence"/>
</dbReference>
<accession>A0A0J8B148</accession>
<dbReference type="Gramene" id="KMS94711">
    <property type="protein sequence ID" value="KMS94711"/>
    <property type="gene ID" value="BVRB_016030"/>
</dbReference>
<dbReference type="EMBL" id="KQ091092">
    <property type="protein sequence ID" value="KMS94711.1"/>
    <property type="molecule type" value="Genomic_DNA"/>
</dbReference>
<feature type="chain" id="PRO_5005294049" evidence="1">
    <location>
        <begin position="23"/>
        <end position="137"/>
    </location>
</feature>
<dbReference type="GO" id="GO:0016705">
    <property type="term" value="F:oxidoreductase activity, acting on paired donors, with incorporation or reduction of molecular oxygen"/>
    <property type="evidence" value="ECO:0007669"/>
    <property type="project" value="InterPro"/>
</dbReference>
<keyword evidence="3" id="KW-1185">Reference proteome</keyword>
<evidence type="ECO:0000313" key="3">
    <source>
        <dbReference type="Proteomes" id="UP000035740"/>
    </source>
</evidence>